<evidence type="ECO:0000256" key="11">
    <source>
        <dbReference type="ARBA" id="ARBA00023004"/>
    </source>
</evidence>
<evidence type="ECO:0000256" key="12">
    <source>
        <dbReference type="ARBA" id="ARBA00023014"/>
    </source>
</evidence>
<dbReference type="InterPro" id="IPR002464">
    <property type="entry name" value="DNA/RNA_helicase_DEAH_CS"/>
</dbReference>
<keyword evidence="14" id="KW-0413">Isomerase</keyword>
<keyword evidence="6" id="KW-0547">Nucleotide-binding</keyword>
<comment type="caution">
    <text evidence="22">The sequence shown here is derived from an EMBL/GenBank/DDBJ whole genome shotgun (WGS) entry which is preliminary data.</text>
</comment>
<evidence type="ECO:0000256" key="18">
    <source>
        <dbReference type="ARBA" id="ARBA00082714"/>
    </source>
</evidence>
<dbReference type="SMART" id="SM00488">
    <property type="entry name" value="DEXDc2"/>
    <property type="match status" value="1"/>
</dbReference>
<dbReference type="InterPro" id="IPR027417">
    <property type="entry name" value="P-loop_NTPase"/>
</dbReference>
<evidence type="ECO:0000256" key="10">
    <source>
        <dbReference type="ARBA" id="ARBA00022840"/>
    </source>
</evidence>
<gene>
    <name evidence="22" type="ORF">INT46_006905</name>
</gene>
<comment type="cofactor">
    <cofactor evidence="1">
        <name>[4Fe-4S] cluster</name>
        <dbReference type="ChEBI" id="CHEBI:49883"/>
    </cofactor>
</comment>
<dbReference type="GO" id="GO:0016818">
    <property type="term" value="F:hydrolase activity, acting on acid anhydrides, in phosphorus-containing anhydrides"/>
    <property type="evidence" value="ECO:0007669"/>
    <property type="project" value="InterPro"/>
</dbReference>
<evidence type="ECO:0000256" key="4">
    <source>
        <dbReference type="ARBA" id="ARBA00022485"/>
    </source>
</evidence>
<keyword evidence="10" id="KW-0067">ATP-binding</keyword>
<dbReference type="AlphaFoldDB" id="A0A8H7R8S4"/>
<name>A0A8H7R8S4_9FUNG</name>
<evidence type="ECO:0000256" key="13">
    <source>
        <dbReference type="ARBA" id="ARBA00023204"/>
    </source>
</evidence>
<evidence type="ECO:0000256" key="1">
    <source>
        <dbReference type="ARBA" id="ARBA00001966"/>
    </source>
</evidence>
<dbReference type="GO" id="GO:0046872">
    <property type="term" value="F:metal ion binding"/>
    <property type="evidence" value="ECO:0007669"/>
    <property type="project" value="UniProtKB-KW"/>
</dbReference>
<feature type="coiled-coil region" evidence="19">
    <location>
        <begin position="837"/>
        <end position="874"/>
    </location>
</feature>
<sequence>MSVPYDIFNISKKQQSEMMQLDLHDNFFVPDTPTVHKKKLHTPGEGQAITIEGIRIDFPLKPYAAQIQMMTRIIHALNNKENALLESPTGSGKSLALLCAALAWRENQEKIKAAELLKRNPTEKRQINDEPEANQAAAAAKKVKTRMESPPSFCSDDDFQRPLVKRFVAEFVDTDEEKSEELPPDPASTDETKNMKYETYKEIPRIFVGSRTQVPPFWEVETICAVIHPKVSKSTNKTDDCTSLLDENKCSFAHKTQKILNNPSLKTTNRIWDIEDMVQLGKKIRGCPYYAARKLYEGAEVIFCPYNYIIDPVIRKILDINLKNSIVILDEAHNIEDASRSAGSIDIDETSLEVLIKELKLVARFGGEQAAHANMEAVINNLFDAVRSDSIEYTVKEYERQSCHFTGKDLIDKLEEINITINTFNDKLLPAFKKISAHAEDVRKARENSATSAADDYEMEEIDGLSSQVQIQGTRAVSNGSLTVLQGLITILTFIFDSERSNAKDYELVFMRSMQRVNRRRRKNQRQDNPEPLWIHKIGFWCLNPAIIFRDMCEKTHSVILTSGTLSPLNTFASELGVSFKGRLEANHVIKPSQVWVSSIPQGPNRIPLKCVYTNMESLVFQDEVGEALCDIIDRVPYGILVFLPSYKALDMFLDRWKNTGVMDRFKAKKLVLSEPKGSDKKEFQGVLHTFYDQIDMVEASIDEETRDGALFFAVFRGKVSEGIDFSDNYCRAVVTLGIPYPGFKDLEVNLKKDYNNRMKSQFGGKDLLSGQEWYEAQAYRAINQALGRCIRHKNDWGAIILLEERFNNSKVVNGLSKWVKGQFRQSSNYGGSMDSLEQFINRQLEEEQKKADEEREKMRIKQEEEAIKIENQKLMTEANPFLIHSSQSFEIIASAKEEQDMPLINMEKLHDQKQSKQLMNEMDLYKNSLSSFSVQGQQHVETTSKYFNESLENKAEPLKSIENTIDTHENEVSSPIAAFDVDDNNELPILSNPLKEDRPDKIIENDFETINDHDLMPPPQLTFIKPKYEANNSNNDTPSSFSSDNDTIHFSCQECSSSLIQGHRSDIELIEVHDLEYIQDATKNRCIVQEIQNPALWKTSSHLIGGPLDIQSLPSRESLLYDRTDELCFRLLACDCNPSVDLGMVVCLATNPAKTHHVGKVYLWGFIDSALTNGKTSPKLEHLYYNAEDLDMEIPNSQYSSTNDIFYNL</sequence>
<dbReference type="Pfam" id="PF13307">
    <property type="entry name" value="Helicase_C_2"/>
    <property type="match status" value="1"/>
</dbReference>
<evidence type="ECO:0000256" key="8">
    <source>
        <dbReference type="ARBA" id="ARBA00022801"/>
    </source>
</evidence>
<dbReference type="EMBL" id="JAEPRC010000165">
    <property type="protein sequence ID" value="KAG2205872.1"/>
    <property type="molecule type" value="Genomic_DNA"/>
</dbReference>
<dbReference type="GO" id="GO:0006289">
    <property type="term" value="P:nucleotide-excision repair"/>
    <property type="evidence" value="ECO:0007669"/>
    <property type="project" value="TreeGrafter"/>
</dbReference>
<keyword evidence="11" id="KW-0408">Iron</keyword>
<keyword evidence="5" id="KW-0479">Metal-binding</keyword>
<dbReference type="SUPFAM" id="SSF52540">
    <property type="entry name" value="P-loop containing nucleoside triphosphate hydrolases"/>
    <property type="match status" value="2"/>
</dbReference>
<evidence type="ECO:0000256" key="9">
    <source>
        <dbReference type="ARBA" id="ARBA00022806"/>
    </source>
</evidence>
<dbReference type="GO" id="GO:1990918">
    <property type="term" value="P:double-strand break repair involved in meiotic recombination"/>
    <property type="evidence" value="ECO:0007669"/>
    <property type="project" value="TreeGrafter"/>
</dbReference>
<evidence type="ECO:0000313" key="23">
    <source>
        <dbReference type="Proteomes" id="UP000650833"/>
    </source>
</evidence>
<dbReference type="InterPro" id="IPR013020">
    <property type="entry name" value="Rad3/Chl1-like"/>
</dbReference>
<keyword evidence="19" id="KW-0175">Coiled coil</keyword>
<comment type="similarity">
    <text evidence="3">Belongs to the DEAD box helicase family. DEAH subfamily.</text>
</comment>
<dbReference type="OrthoDB" id="272481at2759"/>
<dbReference type="GO" id="GO:0003677">
    <property type="term" value="F:DNA binding"/>
    <property type="evidence" value="ECO:0007669"/>
    <property type="project" value="InterPro"/>
</dbReference>
<evidence type="ECO:0000259" key="21">
    <source>
        <dbReference type="PROSITE" id="PS51193"/>
    </source>
</evidence>
<dbReference type="Pfam" id="PF06733">
    <property type="entry name" value="DEAD_2"/>
    <property type="match status" value="1"/>
</dbReference>
<keyword evidence="8" id="KW-0378">Hydrolase</keyword>
<dbReference type="Gene3D" id="3.40.50.300">
    <property type="entry name" value="P-loop containing nucleotide triphosphate hydrolases"/>
    <property type="match status" value="3"/>
</dbReference>
<evidence type="ECO:0000256" key="20">
    <source>
        <dbReference type="SAM" id="MobiDB-lite"/>
    </source>
</evidence>
<evidence type="ECO:0000313" key="22">
    <source>
        <dbReference type="EMBL" id="KAG2205872.1"/>
    </source>
</evidence>
<evidence type="ECO:0000256" key="16">
    <source>
        <dbReference type="ARBA" id="ARBA00044969"/>
    </source>
</evidence>
<keyword evidence="12" id="KW-0411">Iron-sulfur</keyword>
<evidence type="ECO:0000256" key="17">
    <source>
        <dbReference type="ARBA" id="ARBA00048954"/>
    </source>
</evidence>
<dbReference type="InterPro" id="IPR006555">
    <property type="entry name" value="ATP-dep_Helicase_C"/>
</dbReference>
<evidence type="ECO:0000256" key="14">
    <source>
        <dbReference type="ARBA" id="ARBA00023235"/>
    </source>
</evidence>
<accession>A0A8H7R8S4</accession>
<dbReference type="FunFam" id="3.40.50.300:FF:000731">
    <property type="entry name" value="Fanconi anemia group J protein homolog"/>
    <property type="match status" value="1"/>
</dbReference>
<keyword evidence="13" id="KW-0234">DNA repair</keyword>
<evidence type="ECO:0000256" key="15">
    <source>
        <dbReference type="ARBA" id="ARBA00023242"/>
    </source>
</evidence>
<proteinExistence type="inferred from homology"/>
<dbReference type="GO" id="GO:0051539">
    <property type="term" value="F:4 iron, 4 sulfur cluster binding"/>
    <property type="evidence" value="ECO:0007669"/>
    <property type="project" value="UniProtKB-KW"/>
</dbReference>
<evidence type="ECO:0000256" key="2">
    <source>
        <dbReference type="ARBA" id="ARBA00004123"/>
    </source>
</evidence>
<evidence type="ECO:0000256" key="19">
    <source>
        <dbReference type="SAM" id="Coils"/>
    </source>
</evidence>
<dbReference type="Proteomes" id="UP000650833">
    <property type="component" value="Unassembled WGS sequence"/>
</dbReference>
<dbReference type="InterPro" id="IPR045028">
    <property type="entry name" value="DinG/Rad3-like"/>
</dbReference>
<dbReference type="PANTHER" id="PTHR11472">
    <property type="entry name" value="DNA REPAIR DEAD HELICASE RAD3/XP-D SUBFAMILY MEMBER"/>
    <property type="match status" value="1"/>
</dbReference>
<dbReference type="InterPro" id="IPR010614">
    <property type="entry name" value="RAD3-like_helicase_DEAD"/>
</dbReference>
<reference evidence="22" key="1">
    <citation type="submission" date="2020-12" db="EMBL/GenBank/DDBJ databases">
        <title>Metabolic potential, ecology and presence of endohyphal bacteria is reflected in genomic diversity of Mucoromycotina.</title>
        <authorList>
            <person name="Muszewska A."/>
            <person name="Okrasinska A."/>
            <person name="Steczkiewicz K."/>
            <person name="Drgas O."/>
            <person name="Orlowska M."/>
            <person name="Perlinska-Lenart U."/>
            <person name="Aleksandrzak-Piekarczyk T."/>
            <person name="Szatraj K."/>
            <person name="Zielenkiewicz U."/>
            <person name="Pilsyk S."/>
            <person name="Malc E."/>
            <person name="Mieczkowski P."/>
            <person name="Kruszewska J.S."/>
            <person name="Biernat P."/>
            <person name="Pawlowska J."/>
        </authorList>
    </citation>
    <scope>NUCLEOTIDE SEQUENCE</scope>
    <source>
        <strain evidence="22">CBS 226.32</strain>
    </source>
</reference>
<dbReference type="EC" id="5.6.2.3" evidence="16"/>
<feature type="domain" description="Helicase ATP-binding" evidence="21">
    <location>
        <begin position="52"/>
        <end position="403"/>
    </location>
</feature>
<organism evidence="22 23">
    <name type="scientific">Mucor plumbeus</name>
    <dbReference type="NCBI Taxonomy" id="97098"/>
    <lineage>
        <taxon>Eukaryota</taxon>
        <taxon>Fungi</taxon>
        <taxon>Fungi incertae sedis</taxon>
        <taxon>Mucoromycota</taxon>
        <taxon>Mucoromycotina</taxon>
        <taxon>Mucoromycetes</taxon>
        <taxon>Mucorales</taxon>
        <taxon>Mucorineae</taxon>
        <taxon>Mucoraceae</taxon>
        <taxon>Mucor</taxon>
    </lineage>
</organism>
<dbReference type="InterPro" id="IPR006554">
    <property type="entry name" value="Helicase-like_DEXD_c2"/>
</dbReference>
<feature type="region of interest" description="Disordered" evidence="20">
    <location>
        <begin position="129"/>
        <end position="155"/>
    </location>
</feature>
<dbReference type="GO" id="GO:0005524">
    <property type="term" value="F:ATP binding"/>
    <property type="evidence" value="ECO:0007669"/>
    <property type="project" value="UniProtKB-KW"/>
</dbReference>
<dbReference type="InterPro" id="IPR014013">
    <property type="entry name" value="Helic_SF1/SF2_ATP-bd_DinG/Rad3"/>
</dbReference>
<dbReference type="PROSITE" id="PS51193">
    <property type="entry name" value="HELICASE_ATP_BIND_2"/>
    <property type="match status" value="1"/>
</dbReference>
<dbReference type="SMART" id="SM00491">
    <property type="entry name" value="HELICc2"/>
    <property type="match status" value="1"/>
</dbReference>
<dbReference type="CDD" id="cd18788">
    <property type="entry name" value="SF2_C_XPD"/>
    <property type="match status" value="1"/>
</dbReference>
<evidence type="ECO:0000256" key="5">
    <source>
        <dbReference type="ARBA" id="ARBA00022723"/>
    </source>
</evidence>
<evidence type="ECO:0000256" key="3">
    <source>
        <dbReference type="ARBA" id="ARBA00008792"/>
    </source>
</evidence>
<evidence type="ECO:0000256" key="6">
    <source>
        <dbReference type="ARBA" id="ARBA00022741"/>
    </source>
</evidence>
<dbReference type="GO" id="GO:0043139">
    <property type="term" value="F:5'-3' DNA helicase activity"/>
    <property type="evidence" value="ECO:0007669"/>
    <property type="project" value="UniProtKB-EC"/>
</dbReference>
<keyword evidence="9" id="KW-0347">Helicase</keyword>
<dbReference type="NCBIfam" id="TIGR00604">
    <property type="entry name" value="rad3"/>
    <property type="match status" value="1"/>
</dbReference>
<dbReference type="GO" id="GO:0005634">
    <property type="term" value="C:nucleus"/>
    <property type="evidence" value="ECO:0007669"/>
    <property type="project" value="UniProtKB-SubCell"/>
</dbReference>
<keyword evidence="4" id="KW-0004">4Fe-4S</keyword>
<evidence type="ECO:0000256" key="7">
    <source>
        <dbReference type="ARBA" id="ARBA00022763"/>
    </source>
</evidence>
<dbReference type="PROSITE" id="PS00690">
    <property type="entry name" value="DEAH_ATP_HELICASE"/>
    <property type="match status" value="1"/>
</dbReference>
<keyword evidence="15" id="KW-0539">Nucleus</keyword>
<keyword evidence="7" id="KW-0227">DNA damage</keyword>
<comment type="catalytic activity">
    <reaction evidence="17">
        <text>ATP + H2O = ADP + phosphate + H(+)</text>
        <dbReference type="Rhea" id="RHEA:13065"/>
        <dbReference type="ChEBI" id="CHEBI:15377"/>
        <dbReference type="ChEBI" id="CHEBI:15378"/>
        <dbReference type="ChEBI" id="CHEBI:30616"/>
        <dbReference type="ChEBI" id="CHEBI:43474"/>
        <dbReference type="ChEBI" id="CHEBI:456216"/>
        <dbReference type="EC" id="5.6.2.3"/>
    </reaction>
</comment>
<dbReference type="PANTHER" id="PTHR11472:SF47">
    <property type="entry name" value="FANCONI ANEMIA GROUP J PROTEIN"/>
    <property type="match status" value="1"/>
</dbReference>
<protein>
    <recommendedName>
        <fullName evidence="16">DNA 5'-3' helicase</fullName>
        <ecNumber evidence="16">5.6.2.3</ecNumber>
    </recommendedName>
    <alternativeName>
        <fullName evidence="18">DNA 5'-3' helicase FANCJ</fullName>
    </alternativeName>
</protein>
<keyword evidence="23" id="KW-1185">Reference proteome</keyword>
<comment type="subcellular location">
    <subcellularLocation>
        <location evidence="2">Nucleus</location>
    </subcellularLocation>
</comment>